<proteinExistence type="inferred from homology"/>
<evidence type="ECO:0000313" key="8">
    <source>
        <dbReference type="EMBL" id="QNV38375.1"/>
    </source>
</evidence>
<organism evidence="8 9">
    <name type="scientific">Rothia terrae</name>
    <dbReference type="NCBI Taxonomy" id="396015"/>
    <lineage>
        <taxon>Bacteria</taxon>
        <taxon>Bacillati</taxon>
        <taxon>Actinomycetota</taxon>
        <taxon>Actinomycetes</taxon>
        <taxon>Micrococcales</taxon>
        <taxon>Micrococcaceae</taxon>
        <taxon>Rothia</taxon>
    </lineage>
</organism>
<evidence type="ECO:0000256" key="1">
    <source>
        <dbReference type="ARBA" id="ARBA00009437"/>
    </source>
</evidence>
<dbReference type="Pfam" id="PF03466">
    <property type="entry name" value="LysR_substrate"/>
    <property type="match status" value="1"/>
</dbReference>
<evidence type="ECO:0000256" key="4">
    <source>
        <dbReference type="ARBA" id="ARBA00023163"/>
    </source>
</evidence>
<evidence type="ECO:0000259" key="7">
    <source>
        <dbReference type="Pfam" id="PF03466"/>
    </source>
</evidence>
<reference evidence="8 9" key="1">
    <citation type="submission" date="2020-09" db="EMBL/GenBank/DDBJ databases">
        <title>Investigation of environmental microbes.</title>
        <authorList>
            <person name="Ou Y."/>
            <person name="Kang Q."/>
        </authorList>
    </citation>
    <scope>NUCLEOTIDE SEQUENCE [LARGE SCALE GENOMIC DNA]</scope>
    <source>
        <strain evidence="8 9">KJZ-14</strain>
    </source>
</reference>
<dbReference type="GO" id="GO:0003677">
    <property type="term" value="F:DNA binding"/>
    <property type="evidence" value="ECO:0007669"/>
    <property type="project" value="UniProtKB-KW"/>
</dbReference>
<sequence>MTEQADATRPLLHPKHEELLADPQVFERLSAYRQQENQLVVGFVPGMMPGKWFGRWHERFGQIRSLVEMPLSEKNGLRALDEFATMVLLRPEHEPESADKDRYHRIELYREKQVVVMPTDHVLTVLNEVPVAELAEEFLLQEPQTAPEWAEASAEYRQQNPQKLPQMRHTKDAIELVAAGIGLLIVPLSVARIYHRKDLTHRVVPDAAETSVALVWKRQVREDVEEAMVQDFVGICRGRTASSDRGSDSKQTALEKKRKEKEIAQRKRRAANARRELADKKARNARKNGNARQHAAQKAKSKSGGKKRR</sequence>
<dbReference type="PANTHER" id="PTHR30346">
    <property type="entry name" value="TRANSCRIPTIONAL DUAL REGULATOR HCAR-RELATED"/>
    <property type="match status" value="1"/>
</dbReference>
<comment type="similarity">
    <text evidence="1">Belongs to the LysR transcriptional regulatory family.</text>
</comment>
<dbReference type="EMBL" id="CP061539">
    <property type="protein sequence ID" value="QNV38375.1"/>
    <property type="molecule type" value="Genomic_DNA"/>
</dbReference>
<keyword evidence="2" id="KW-0805">Transcription regulation</keyword>
<dbReference type="GO" id="GO:0032993">
    <property type="term" value="C:protein-DNA complex"/>
    <property type="evidence" value="ECO:0007669"/>
    <property type="project" value="TreeGrafter"/>
</dbReference>
<dbReference type="GO" id="GO:0003700">
    <property type="term" value="F:DNA-binding transcription factor activity"/>
    <property type="evidence" value="ECO:0007669"/>
    <property type="project" value="TreeGrafter"/>
</dbReference>
<feature type="region of interest" description="Disordered" evidence="5">
    <location>
        <begin position="239"/>
        <end position="309"/>
    </location>
</feature>
<feature type="domain" description="LysR substrate-binding" evidence="7">
    <location>
        <begin position="35"/>
        <end position="236"/>
    </location>
</feature>
<evidence type="ECO:0000256" key="3">
    <source>
        <dbReference type="ARBA" id="ARBA00023125"/>
    </source>
</evidence>
<feature type="compositionally biased region" description="Basic residues" evidence="5">
    <location>
        <begin position="295"/>
        <end position="309"/>
    </location>
</feature>
<feature type="compositionally biased region" description="Basic and acidic residues" evidence="5">
    <location>
        <begin position="273"/>
        <end position="282"/>
    </location>
</feature>
<accession>A0A7H2BFC9</accession>
<feature type="transmembrane region" description="Helical" evidence="6">
    <location>
        <begin position="173"/>
        <end position="194"/>
    </location>
</feature>
<feature type="compositionally biased region" description="Basic and acidic residues" evidence="5">
    <location>
        <begin position="245"/>
        <end position="265"/>
    </location>
</feature>
<dbReference type="RefSeq" id="WP_190725053.1">
    <property type="nucleotide sequence ID" value="NZ_CP061539.1"/>
</dbReference>
<dbReference type="Gene3D" id="3.40.190.10">
    <property type="entry name" value="Periplasmic binding protein-like II"/>
    <property type="match status" value="2"/>
</dbReference>
<name>A0A7H2BFC9_9MICC</name>
<dbReference type="AlphaFoldDB" id="A0A7H2BFC9"/>
<dbReference type="KEGG" id="rter:IDM49_03640"/>
<dbReference type="SUPFAM" id="SSF53850">
    <property type="entry name" value="Periplasmic binding protein-like II"/>
    <property type="match status" value="1"/>
</dbReference>
<dbReference type="InterPro" id="IPR005119">
    <property type="entry name" value="LysR_subst-bd"/>
</dbReference>
<protein>
    <submittedName>
        <fullName evidence="8">Transcriptional regulator</fullName>
    </submittedName>
</protein>
<keyword evidence="6" id="KW-0472">Membrane</keyword>
<keyword evidence="9" id="KW-1185">Reference proteome</keyword>
<dbReference type="Proteomes" id="UP000516404">
    <property type="component" value="Chromosome"/>
</dbReference>
<keyword evidence="4" id="KW-0804">Transcription</keyword>
<evidence type="ECO:0000256" key="6">
    <source>
        <dbReference type="SAM" id="Phobius"/>
    </source>
</evidence>
<evidence type="ECO:0000256" key="2">
    <source>
        <dbReference type="ARBA" id="ARBA00023015"/>
    </source>
</evidence>
<dbReference type="PANTHER" id="PTHR30346:SF0">
    <property type="entry name" value="HCA OPERON TRANSCRIPTIONAL ACTIVATOR HCAR"/>
    <property type="match status" value="1"/>
</dbReference>
<dbReference type="GeneID" id="96623319"/>
<keyword evidence="3" id="KW-0238">DNA-binding</keyword>
<evidence type="ECO:0000313" key="9">
    <source>
        <dbReference type="Proteomes" id="UP000516404"/>
    </source>
</evidence>
<gene>
    <name evidence="8" type="ORF">IDM49_03640</name>
</gene>
<keyword evidence="6" id="KW-1133">Transmembrane helix</keyword>
<evidence type="ECO:0000256" key="5">
    <source>
        <dbReference type="SAM" id="MobiDB-lite"/>
    </source>
</evidence>
<keyword evidence="6" id="KW-0812">Transmembrane</keyword>